<organism evidence="3 4">
    <name type="scientific">Cocleimonas flava</name>
    <dbReference type="NCBI Taxonomy" id="634765"/>
    <lineage>
        <taxon>Bacteria</taxon>
        <taxon>Pseudomonadati</taxon>
        <taxon>Pseudomonadota</taxon>
        <taxon>Gammaproteobacteria</taxon>
        <taxon>Thiotrichales</taxon>
        <taxon>Thiotrichaceae</taxon>
        <taxon>Cocleimonas</taxon>
    </lineage>
</organism>
<evidence type="ECO:0000259" key="2">
    <source>
        <dbReference type="PROSITE" id="PS50234"/>
    </source>
</evidence>
<dbReference type="EMBL" id="SMFQ01000002">
    <property type="protein sequence ID" value="TCJ89004.1"/>
    <property type="molecule type" value="Genomic_DNA"/>
</dbReference>
<dbReference type="InterPro" id="IPR051266">
    <property type="entry name" value="CLCR"/>
</dbReference>
<dbReference type="PANTHER" id="PTHR10579:SF43">
    <property type="entry name" value="ZINC FINGER (C3HC4-TYPE RING FINGER) FAMILY PROTEIN"/>
    <property type="match status" value="1"/>
</dbReference>
<reference evidence="3 4" key="1">
    <citation type="submission" date="2019-03" db="EMBL/GenBank/DDBJ databases">
        <title>Genomic Encyclopedia of Type Strains, Phase IV (KMG-IV): sequencing the most valuable type-strain genomes for metagenomic binning, comparative biology and taxonomic classification.</title>
        <authorList>
            <person name="Goeker M."/>
        </authorList>
    </citation>
    <scope>NUCLEOTIDE SEQUENCE [LARGE SCALE GENOMIC DNA]</scope>
    <source>
        <strain evidence="3 4">DSM 24830</strain>
    </source>
</reference>
<keyword evidence="1" id="KW-0732">Signal</keyword>
<dbReference type="InterPro" id="IPR036465">
    <property type="entry name" value="vWFA_dom_sf"/>
</dbReference>
<dbReference type="PROSITE" id="PS50234">
    <property type="entry name" value="VWFA"/>
    <property type="match status" value="1"/>
</dbReference>
<dbReference type="Proteomes" id="UP000294887">
    <property type="component" value="Unassembled WGS sequence"/>
</dbReference>
<keyword evidence="4" id="KW-1185">Reference proteome</keyword>
<sequence length="456" mass="49383">MTGKNMQPFWKKLLGAVGIASFSLLGSTLAMTSAQAKQVELRAELGSPVIEAGKKQTTFLKIALTGFKLDDESDRTPANIAIVLDKSGSMGGDKLQSAKQAARMAVNLLNDNDIISIISYDSTVNVLVPATKVSDKKAIHRAIDRMRSNGKTALFAGVSKGAAEIRKFLDKDRVNRVILLSDGQANVGPSSPSQLGDLGASLSKDGITVTTIGLGTGYNEDLMANLAGYSDGNHAFVKDAEDLAKIFKYEFGDVLSVVAQDVEIKIQCKNGIKPIRILGRDGTILGQTVKTNMSQLYSEQEKFVLIEVEVPAGRAKQQVSLADVSVAYQNMQSNQQDKLADNMTIAYSASQADVRRALNRSVEVTATKQVANEASKEALRLRDQGQLKEAQEVLKGSARVIKRKAEQLGGSEAGLLNSFSSSISEDANTIMEEKDWNQNRKSLKARQYKLDKQQSY</sequence>
<dbReference type="SUPFAM" id="SSF53300">
    <property type="entry name" value="vWA-like"/>
    <property type="match status" value="1"/>
</dbReference>
<evidence type="ECO:0000256" key="1">
    <source>
        <dbReference type="SAM" id="SignalP"/>
    </source>
</evidence>
<feature type="domain" description="VWFA" evidence="2">
    <location>
        <begin position="79"/>
        <end position="258"/>
    </location>
</feature>
<dbReference type="AlphaFoldDB" id="A0A4R1F8F7"/>
<dbReference type="SMART" id="SM00327">
    <property type="entry name" value="VWA"/>
    <property type="match status" value="1"/>
</dbReference>
<feature type="chain" id="PRO_5020824811" evidence="1">
    <location>
        <begin position="37"/>
        <end position="456"/>
    </location>
</feature>
<dbReference type="InterPro" id="IPR002035">
    <property type="entry name" value="VWF_A"/>
</dbReference>
<name>A0A4R1F8F7_9GAMM</name>
<dbReference type="Gene3D" id="3.40.50.410">
    <property type="entry name" value="von Willebrand factor, type A domain"/>
    <property type="match status" value="1"/>
</dbReference>
<feature type="signal peptide" evidence="1">
    <location>
        <begin position="1"/>
        <end position="36"/>
    </location>
</feature>
<dbReference type="RefSeq" id="WP_343812135.1">
    <property type="nucleotide sequence ID" value="NZ_BAAAFU010000008.1"/>
</dbReference>
<comment type="caution">
    <text evidence="3">The sequence shown here is derived from an EMBL/GenBank/DDBJ whole genome shotgun (WGS) entry which is preliminary data.</text>
</comment>
<evidence type="ECO:0000313" key="4">
    <source>
        <dbReference type="Proteomes" id="UP000294887"/>
    </source>
</evidence>
<accession>A0A4R1F8F7</accession>
<proteinExistence type="predicted"/>
<gene>
    <name evidence="3" type="ORF">EV695_0865</name>
</gene>
<dbReference type="PANTHER" id="PTHR10579">
    <property type="entry name" value="CALCIUM-ACTIVATED CHLORIDE CHANNEL REGULATOR"/>
    <property type="match status" value="1"/>
</dbReference>
<protein>
    <submittedName>
        <fullName evidence="3">Ca-activated chloride channel family protein</fullName>
    </submittedName>
</protein>
<evidence type="ECO:0000313" key="3">
    <source>
        <dbReference type="EMBL" id="TCJ89004.1"/>
    </source>
</evidence>
<dbReference type="Pfam" id="PF00092">
    <property type="entry name" value="VWA"/>
    <property type="match status" value="1"/>
</dbReference>